<protein>
    <submittedName>
        <fullName evidence="1">Uncharacterized protein</fullName>
    </submittedName>
</protein>
<name>B8LE97_THAPS</name>
<evidence type="ECO:0000313" key="2">
    <source>
        <dbReference type="Proteomes" id="UP000001449"/>
    </source>
</evidence>
<dbReference type="InParanoid" id="B8LE97"/>
<proteinExistence type="predicted"/>
<accession>B8LE97</accession>
<organism evidence="1 2">
    <name type="scientific">Thalassiosira pseudonana</name>
    <name type="common">Marine diatom</name>
    <name type="synonym">Cyclotella nana</name>
    <dbReference type="NCBI Taxonomy" id="35128"/>
    <lineage>
        <taxon>Eukaryota</taxon>
        <taxon>Sar</taxon>
        <taxon>Stramenopiles</taxon>
        <taxon>Ochrophyta</taxon>
        <taxon>Bacillariophyta</taxon>
        <taxon>Coscinodiscophyceae</taxon>
        <taxon>Thalassiosirophycidae</taxon>
        <taxon>Thalassiosirales</taxon>
        <taxon>Thalassiosiraceae</taxon>
        <taxon>Thalassiosira</taxon>
    </lineage>
</organism>
<sequence>MSQSTNPAVQRALRSANSPSFLPAESKYRMSLRMMKPKIIFGLSYENTFRCLQIFVGAPELVHLLQQSTHCTTSFMNDGATSKATIPSVLTNDDPSLSQEHRDLCLAITLQQQENVTVYDAHKKRHEANIAANTNRTSRSNVQTRLAQVGRKAALSGIRCSWEGYRCGNLEYGLVAFSAEFGSWRVCLLVNNCSN</sequence>
<gene>
    <name evidence="1" type="ORF">THAPSDRAFT_bd1816</name>
</gene>
<dbReference type="EMBL" id="DS999434">
    <property type="protein sequence ID" value="EED86337.1"/>
    <property type="molecule type" value="Genomic_DNA"/>
</dbReference>
<dbReference type="PaxDb" id="35128-Thapsdraft1816"/>
<reference evidence="1 2" key="2">
    <citation type="journal article" date="2008" name="Nature">
        <title>The Phaeodactylum genome reveals the evolutionary history of diatom genomes.</title>
        <authorList>
            <person name="Bowler C."/>
            <person name="Allen A.E."/>
            <person name="Badger J.H."/>
            <person name="Grimwood J."/>
            <person name="Jabbari K."/>
            <person name="Kuo A."/>
            <person name="Maheswari U."/>
            <person name="Martens C."/>
            <person name="Maumus F."/>
            <person name="Otillar R.P."/>
            <person name="Rayko E."/>
            <person name="Salamov A."/>
            <person name="Vandepoele K."/>
            <person name="Beszteri B."/>
            <person name="Gruber A."/>
            <person name="Heijde M."/>
            <person name="Katinka M."/>
            <person name="Mock T."/>
            <person name="Valentin K."/>
            <person name="Verret F."/>
            <person name="Berges J.A."/>
            <person name="Brownlee C."/>
            <person name="Cadoret J.P."/>
            <person name="Chiovitti A."/>
            <person name="Choi C.J."/>
            <person name="Coesel S."/>
            <person name="De Martino A."/>
            <person name="Detter J.C."/>
            <person name="Durkin C."/>
            <person name="Falciatore A."/>
            <person name="Fournet J."/>
            <person name="Haruta M."/>
            <person name="Huysman M.J."/>
            <person name="Jenkins B.D."/>
            <person name="Jiroutova K."/>
            <person name="Jorgensen R.E."/>
            <person name="Joubert Y."/>
            <person name="Kaplan A."/>
            <person name="Kroger N."/>
            <person name="Kroth P.G."/>
            <person name="La Roche J."/>
            <person name="Lindquist E."/>
            <person name="Lommer M."/>
            <person name="Martin-Jezequel V."/>
            <person name="Lopez P.J."/>
            <person name="Lucas S."/>
            <person name="Mangogna M."/>
            <person name="McGinnis K."/>
            <person name="Medlin L.K."/>
            <person name="Montsant A."/>
            <person name="Oudot-Le Secq M.P."/>
            <person name="Napoli C."/>
            <person name="Obornik M."/>
            <person name="Parker M.S."/>
            <person name="Petit J.L."/>
            <person name="Porcel B.M."/>
            <person name="Poulsen N."/>
            <person name="Robison M."/>
            <person name="Rychlewski L."/>
            <person name="Rynearson T.A."/>
            <person name="Schmutz J."/>
            <person name="Shapiro H."/>
            <person name="Siaut M."/>
            <person name="Stanley M."/>
            <person name="Sussman M.R."/>
            <person name="Taylor A.R."/>
            <person name="Vardi A."/>
            <person name="von Dassow P."/>
            <person name="Vyverman W."/>
            <person name="Willis A."/>
            <person name="Wyrwicz L.S."/>
            <person name="Rokhsar D.S."/>
            <person name="Weissenbach J."/>
            <person name="Armbrust E.V."/>
            <person name="Green B.R."/>
            <person name="Van de Peer Y."/>
            <person name="Grigoriev I.V."/>
        </authorList>
    </citation>
    <scope>NUCLEOTIDE SEQUENCE [LARGE SCALE GENOMIC DNA]</scope>
    <source>
        <strain evidence="1 2">CCMP1335</strain>
    </source>
</reference>
<dbReference type="HOGENOM" id="CLU_1398887_0_0_1"/>
<keyword evidence="2" id="KW-1185">Reference proteome</keyword>
<dbReference type="RefSeq" id="XP_002297374.1">
    <property type="nucleotide sequence ID" value="XM_002297338.1"/>
</dbReference>
<dbReference type="GeneID" id="7447693"/>
<evidence type="ECO:0000313" key="1">
    <source>
        <dbReference type="EMBL" id="EED86337.1"/>
    </source>
</evidence>
<dbReference type="Proteomes" id="UP000001449">
    <property type="component" value="Unassembled WGS sequence"/>
</dbReference>
<reference evidence="1 2" key="1">
    <citation type="journal article" date="2004" name="Science">
        <title>The genome of the diatom Thalassiosira pseudonana: ecology, evolution, and metabolism.</title>
        <authorList>
            <person name="Armbrust E.V."/>
            <person name="Berges J.A."/>
            <person name="Bowler C."/>
            <person name="Green B.R."/>
            <person name="Martinez D."/>
            <person name="Putnam N.H."/>
            <person name="Zhou S."/>
            <person name="Allen A.E."/>
            <person name="Apt K.E."/>
            <person name="Bechner M."/>
            <person name="Brzezinski M.A."/>
            <person name="Chaal B.K."/>
            <person name="Chiovitti A."/>
            <person name="Davis A.K."/>
            <person name="Demarest M.S."/>
            <person name="Detter J.C."/>
            <person name="Glavina T."/>
            <person name="Goodstein D."/>
            <person name="Hadi M.Z."/>
            <person name="Hellsten U."/>
            <person name="Hildebrand M."/>
            <person name="Jenkins B.D."/>
            <person name="Jurka J."/>
            <person name="Kapitonov V.V."/>
            <person name="Kroger N."/>
            <person name="Lau W.W."/>
            <person name="Lane T.W."/>
            <person name="Larimer F.W."/>
            <person name="Lippmeier J.C."/>
            <person name="Lucas S."/>
            <person name="Medina M."/>
            <person name="Montsant A."/>
            <person name="Obornik M."/>
            <person name="Parker M.S."/>
            <person name="Palenik B."/>
            <person name="Pazour G.J."/>
            <person name="Richardson P.M."/>
            <person name="Rynearson T.A."/>
            <person name="Saito M.A."/>
            <person name="Schwartz D.C."/>
            <person name="Thamatrakoln K."/>
            <person name="Valentin K."/>
            <person name="Vardi A."/>
            <person name="Wilkerson F.P."/>
            <person name="Rokhsar D.S."/>
        </authorList>
    </citation>
    <scope>NUCLEOTIDE SEQUENCE [LARGE SCALE GENOMIC DNA]</scope>
    <source>
        <strain evidence="1 2">CCMP1335</strain>
    </source>
</reference>
<dbReference type="AlphaFoldDB" id="B8LE97"/>
<dbReference type="KEGG" id="tps:THAPSDRAFT_bd1816"/>